<comment type="caution">
    <text evidence="2">The sequence shown here is derived from an EMBL/GenBank/DDBJ whole genome shotgun (WGS) entry which is preliminary data.</text>
</comment>
<sequence>MIKFFRHIRQRLVSENKLSKYLLYAIGEIILVVIGILIALQINNWNQKRIVKAQNQTIIQNLNTEFSENLIELNFSSERVNDVIEGLDTLLKVMRTQEHNITEQEFDQLLNKTFWFPSWKPSSFVLMELKTSGALSKLDNNELKSLLFKWEREFDKMENNKTNYLRYGAEYVEFITKNGSVRNIDALTESTKSLQKSTIAKNNPELLKHPEFENRADNFYFLAVRLREHLLSLRKIMEDIIECSNTELSND</sequence>
<evidence type="ECO:0000313" key="2">
    <source>
        <dbReference type="EMBL" id="MFC0603629.1"/>
    </source>
</evidence>
<dbReference type="EMBL" id="JBHLTQ010000001">
    <property type="protein sequence ID" value="MFC0603629.1"/>
    <property type="molecule type" value="Genomic_DNA"/>
</dbReference>
<keyword evidence="1" id="KW-1133">Transmembrane helix</keyword>
<accession>A0ABV6Q5S7</accession>
<dbReference type="Proteomes" id="UP001589832">
    <property type="component" value="Unassembled WGS sequence"/>
</dbReference>
<feature type="transmembrane region" description="Helical" evidence="1">
    <location>
        <begin position="21"/>
        <end position="42"/>
    </location>
</feature>
<name>A0ABV6Q5S7_9FLAO</name>
<dbReference type="InterPro" id="IPR045749">
    <property type="entry name" value="DUF6090"/>
</dbReference>
<evidence type="ECO:0000256" key="1">
    <source>
        <dbReference type="SAM" id="Phobius"/>
    </source>
</evidence>
<organism evidence="2 3">
    <name type="scientific">Winogradskyella pulchriflava</name>
    <dbReference type="NCBI Taxonomy" id="1110688"/>
    <lineage>
        <taxon>Bacteria</taxon>
        <taxon>Pseudomonadati</taxon>
        <taxon>Bacteroidota</taxon>
        <taxon>Flavobacteriia</taxon>
        <taxon>Flavobacteriales</taxon>
        <taxon>Flavobacteriaceae</taxon>
        <taxon>Winogradskyella</taxon>
    </lineage>
</organism>
<keyword evidence="3" id="KW-1185">Reference proteome</keyword>
<reference evidence="2 3" key="1">
    <citation type="submission" date="2024-09" db="EMBL/GenBank/DDBJ databases">
        <authorList>
            <person name="Sun Q."/>
            <person name="Mori K."/>
        </authorList>
    </citation>
    <scope>NUCLEOTIDE SEQUENCE [LARGE SCALE GENOMIC DNA]</scope>
    <source>
        <strain evidence="2 3">NCAIM B.02481</strain>
    </source>
</reference>
<keyword evidence="1" id="KW-0472">Membrane</keyword>
<protein>
    <submittedName>
        <fullName evidence="2">DUF6090 family protein</fullName>
    </submittedName>
</protein>
<proteinExistence type="predicted"/>
<gene>
    <name evidence="2" type="ORF">ACFFGA_03620</name>
</gene>
<keyword evidence="1" id="KW-0812">Transmembrane</keyword>
<evidence type="ECO:0000313" key="3">
    <source>
        <dbReference type="Proteomes" id="UP001589832"/>
    </source>
</evidence>
<dbReference type="RefSeq" id="WP_386059780.1">
    <property type="nucleotide sequence ID" value="NZ_JBHLTQ010000001.1"/>
</dbReference>
<dbReference type="Pfam" id="PF19578">
    <property type="entry name" value="DUF6090"/>
    <property type="match status" value="1"/>
</dbReference>